<dbReference type="RefSeq" id="WP_003564975.1">
    <property type="nucleotide sequence ID" value="NZ_BAYM01000084.1"/>
</dbReference>
<feature type="transmembrane region" description="Helical" evidence="1">
    <location>
        <begin position="47"/>
        <end position="71"/>
    </location>
</feature>
<gene>
    <name evidence="2" type="ORF">LC0644_1261</name>
</gene>
<evidence type="ECO:0000256" key="1">
    <source>
        <dbReference type="SAM" id="Phobius"/>
    </source>
</evidence>
<name>A0A0C9QA69_LACPA</name>
<dbReference type="InterPro" id="IPR009526">
    <property type="entry name" value="DUF1146"/>
</dbReference>
<reference evidence="3" key="1">
    <citation type="submission" date="2014-05" db="EMBL/GenBank/DDBJ databases">
        <title>Whole genome sequencing of Lactobacillus casei NRIC0644.</title>
        <authorList>
            <person name="Atarashi H."/>
            <person name="Yoshida Y."/>
            <person name="Fujimura S."/>
            <person name="Tanaka N."/>
            <person name="Shiwa Y."/>
            <person name="Yoshikawa H."/>
            <person name="Okada S."/>
            <person name="Nakagawa J."/>
        </authorList>
    </citation>
    <scope>NUCLEOTIDE SEQUENCE [LARGE SCALE GENOMIC DNA]</scope>
    <source>
        <strain evidence="3">NRIC0644</strain>
    </source>
</reference>
<keyword evidence="1" id="KW-1133">Transmembrane helix</keyword>
<evidence type="ECO:0000313" key="2">
    <source>
        <dbReference type="EMBL" id="GAN36672.1"/>
    </source>
</evidence>
<keyword evidence="1" id="KW-0472">Membrane</keyword>
<proteinExistence type="predicted"/>
<dbReference type="EMBL" id="BAYM01000084">
    <property type="protein sequence ID" value="GAN36672.1"/>
    <property type="molecule type" value="Genomic_DNA"/>
</dbReference>
<dbReference type="AlphaFoldDB" id="A0A0C9QA69"/>
<dbReference type="NCBIfam" id="TIGR02327">
    <property type="entry name" value="int_mem_ywzB"/>
    <property type="match status" value="1"/>
</dbReference>
<feature type="transmembrane region" description="Helical" evidence="1">
    <location>
        <begin position="6"/>
        <end position="27"/>
    </location>
</feature>
<protein>
    <submittedName>
        <fullName evidence="2">Membrane protein</fullName>
    </submittedName>
</protein>
<keyword evidence="1" id="KW-0812">Transmembrane</keyword>
<dbReference type="GeneID" id="57089862"/>
<comment type="caution">
    <text evidence="2">The sequence shown here is derived from an EMBL/GenBank/DDBJ whole genome shotgun (WGS) entry which is preliminary data.</text>
</comment>
<accession>A0A0C9QA69</accession>
<dbReference type="Pfam" id="PF06612">
    <property type="entry name" value="DUF1146"/>
    <property type="match status" value="1"/>
</dbReference>
<sequence length="78" mass="8740">MFQTIGLNGAITIVSHFVFIMLAFRALNALRFEQFIKANHVREAQVLLLFIAVALGFLVSSFFLSLLQAALNLPKLFL</sequence>
<dbReference type="Proteomes" id="UP000032552">
    <property type="component" value="Unassembled WGS sequence"/>
</dbReference>
<evidence type="ECO:0000313" key="3">
    <source>
        <dbReference type="Proteomes" id="UP000032552"/>
    </source>
</evidence>
<organism evidence="2 3">
    <name type="scientific">Lacticaseibacillus paracasei NRIC 0644</name>
    <dbReference type="NCBI Taxonomy" id="1435038"/>
    <lineage>
        <taxon>Bacteria</taxon>
        <taxon>Bacillati</taxon>
        <taxon>Bacillota</taxon>
        <taxon>Bacilli</taxon>
        <taxon>Lactobacillales</taxon>
        <taxon>Lactobacillaceae</taxon>
        <taxon>Lacticaseibacillus</taxon>
    </lineage>
</organism>